<evidence type="ECO:0000256" key="3">
    <source>
        <dbReference type="ARBA" id="ARBA00023125"/>
    </source>
</evidence>
<keyword evidence="3" id="KW-0238">DNA-binding</keyword>
<dbReference type="InterPro" id="IPR036864">
    <property type="entry name" value="Zn2-C6_fun-type_DNA-bd_sf"/>
</dbReference>
<dbReference type="GO" id="GO:0000981">
    <property type="term" value="F:DNA-binding transcription factor activity, RNA polymerase II-specific"/>
    <property type="evidence" value="ECO:0007669"/>
    <property type="project" value="InterPro"/>
</dbReference>
<dbReference type="GO" id="GO:0003677">
    <property type="term" value="F:DNA binding"/>
    <property type="evidence" value="ECO:0007669"/>
    <property type="project" value="UniProtKB-KW"/>
</dbReference>
<dbReference type="Proteomes" id="UP000509510">
    <property type="component" value="Chromosome I"/>
</dbReference>
<keyword evidence="5" id="KW-0539">Nucleus</keyword>
<dbReference type="EMBL" id="CP055898">
    <property type="protein sequence ID" value="QKX55230.1"/>
    <property type="molecule type" value="Genomic_DNA"/>
</dbReference>
<evidence type="ECO:0000259" key="7">
    <source>
        <dbReference type="PROSITE" id="PS50048"/>
    </source>
</evidence>
<evidence type="ECO:0000313" key="9">
    <source>
        <dbReference type="Proteomes" id="UP000509510"/>
    </source>
</evidence>
<reference evidence="9" key="1">
    <citation type="submission" date="2020-06" db="EMBL/GenBank/DDBJ databases">
        <title>A chromosome-scale genome assembly of Talaromyces rugulosus W13939.</title>
        <authorList>
            <person name="Wang B."/>
            <person name="Guo L."/>
            <person name="Ye K."/>
            <person name="Wang L."/>
        </authorList>
    </citation>
    <scope>NUCLEOTIDE SEQUENCE [LARGE SCALE GENOMIC DNA]</scope>
    <source>
        <strain evidence="9">W13939</strain>
    </source>
</reference>
<dbReference type="PANTHER" id="PTHR47256">
    <property type="entry name" value="ZN(II)2CYS6 TRANSCRIPTION FACTOR (EUROFUNG)-RELATED"/>
    <property type="match status" value="1"/>
</dbReference>
<dbReference type="CDD" id="cd12148">
    <property type="entry name" value="fungal_TF_MHR"/>
    <property type="match status" value="1"/>
</dbReference>
<dbReference type="AlphaFoldDB" id="A0A7H8QMT5"/>
<dbReference type="OrthoDB" id="2593732at2759"/>
<keyword evidence="9" id="KW-1185">Reference proteome</keyword>
<dbReference type="Gene3D" id="4.10.240.10">
    <property type="entry name" value="Zn(2)-C6 fungal-type DNA-binding domain"/>
    <property type="match status" value="1"/>
</dbReference>
<dbReference type="InterPro" id="IPR053187">
    <property type="entry name" value="Notoamide_regulator"/>
</dbReference>
<evidence type="ECO:0000256" key="2">
    <source>
        <dbReference type="ARBA" id="ARBA00023015"/>
    </source>
</evidence>
<dbReference type="KEGG" id="trg:TRUGW13939_02322"/>
<dbReference type="GeneID" id="55989831"/>
<dbReference type="GO" id="GO:0006351">
    <property type="term" value="P:DNA-templated transcription"/>
    <property type="evidence" value="ECO:0007669"/>
    <property type="project" value="InterPro"/>
</dbReference>
<gene>
    <name evidence="8" type="ORF">TRUGW13939_02322</name>
</gene>
<evidence type="ECO:0000256" key="1">
    <source>
        <dbReference type="ARBA" id="ARBA00022723"/>
    </source>
</evidence>
<dbReference type="PROSITE" id="PS00463">
    <property type="entry name" value="ZN2_CY6_FUNGAL_1"/>
    <property type="match status" value="1"/>
</dbReference>
<name>A0A7H8QMT5_TALRU</name>
<dbReference type="Pfam" id="PF04082">
    <property type="entry name" value="Fungal_trans"/>
    <property type="match status" value="1"/>
</dbReference>
<dbReference type="InterPro" id="IPR007219">
    <property type="entry name" value="XnlR_reg_dom"/>
</dbReference>
<keyword evidence="4" id="KW-0804">Transcription</keyword>
<dbReference type="GO" id="GO:0008270">
    <property type="term" value="F:zinc ion binding"/>
    <property type="evidence" value="ECO:0007669"/>
    <property type="project" value="InterPro"/>
</dbReference>
<keyword evidence="1" id="KW-0479">Metal-binding</keyword>
<dbReference type="InterPro" id="IPR001138">
    <property type="entry name" value="Zn2Cys6_DnaBD"/>
</dbReference>
<evidence type="ECO:0000256" key="4">
    <source>
        <dbReference type="ARBA" id="ARBA00023163"/>
    </source>
</evidence>
<dbReference type="CDD" id="cd00067">
    <property type="entry name" value="GAL4"/>
    <property type="match status" value="1"/>
</dbReference>
<evidence type="ECO:0000256" key="6">
    <source>
        <dbReference type="SAM" id="MobiDB-lite"/>
    </source>
</evidence>
<evidence type="ECO:0000313" key="8">
    <source>
        <dbReference type="EMBL" id="QKX55230.1"/>
    </source>
</evidence>
<dbReference type="PANTHER" id="PTHR47256:SF4">
    <property type="entry name" value="ZN(II)2CYS6 TRANSCRIPTION FACTOR (EUROFUNG)"/>
    <property type="match status" value="1"/>
</dbReference>
<sequence length="666" mass="76166">MVEPSNIARSLAPAPPGYQRRHSADNVKSRKNISTACTACKTRKWKCSGTVPCGNCVRSNTDCVIDESNDNRRRLAVKRKVAQLEDHKNLLDRLIDTFRYSTNEHFLQVLELIRHKKASLEEIKEYLHGNVSDSELKITPEIMAIHNALEKKVHLRSKHRILDVTWLSHIPVVEVSAKPWTSVTDDDGLVSYLISLWLTWSHPFCNWVDREFFIRDMKSGNVYSKFCSPLLVNSILAEASFYSDYPEVFKDPSDPNSKGMHFYEEAKRLLEMEEGKISIPTIQGYAALLSSTVLMGKDRLALLYLGQAMPMVAELSAAYPRDRPNVDEQEARAIDNTLWGVYNLIAMYSIAFMKPLELKPPLRPRLPCGHKDDSMIWEAYPRRTEKEPSHLECILNSLTNLNELNIEATQRILKDVARRPVPRYEIETNVSSIYPRLQSWVVDLPRCIQDGQSSVPHIFLLHMYYHTTIMVLFGLLKSPLRSSERARLISPEEARETCIDSALRVADMIRIHRNKWTLEYISATAMHWVAIALFTLLDNLNEPRSRGAFVELCFVARVFSRRWLLAKGILRMIHITAKQMNIQLPTETDMLLDDFSAKVWEAGKDGICFSSAYPNFILLSQRVSALGGTFEDPIDMDEWLAKWDGEKSSSDGRQFKVIAGRLPPIA</sequence>
<dbReference type="SUPFAM" id="SSF57701">
    <property type="entry name" value="Zn2/Cys6 DNA-binding domain"/>
    <property type="match status" value="1"/>
</dbReference>
<dbReference type="SMART" id="SM00066">
    <property type="entry name" value="GAL4"/>
    <property type="match status" value="1"/>
</dbReference>
<evidence type="ECO:0000256" key="5">
    <source>
        <dbReference type="ARBA" id="ARBA00023242"/>
    </source>
</evidence>
<proteinExistence type="predicted"/>
<keyword evidence="2" id="KW-0805">Transcription regulation</keyword>
<dbReference type="Pfam" id="PF00172">
    <property type="entry name" value="Zn_clus"/>
    <property type="match status" value="1"/>
</dbReference>
<organism evidence="8 9">
    <name type="scientific">Talaromyces rugulosus</name>
    <name type="common">Penicillium rugulosum</name>
    <dbReference type="NCBI Taxonomy" id="121627"/>
    <lineage>
        <taxon>Eukaryota</taxon>
        <taxon>Fungi</taxon>
        <taxon>Dikarya</taxon>
        <taxon>Ascomycota</taxon>
        <taxon>Pezizomycotina</taxon>
        <taxon>Eurotiomycetes</taxon>
        <taxon>Eurotiomycetidae</taxon>
        <taxon>Eurotiales</taxon>
        <taxon>Trichocomaceae</taxon>
        <taxon>Talaromyces</taxon>
        <taxon>Talaromyces sect. Islandici</taxon>
    </lineage>
</organism>
<feature type="region of interest" description="Disordered" evidence="6">
    <location>
        <begin position="1"/>
        <end position="27"/>
    </location>
</feature>
<feature type="domain" description="Zn(2)-C6 fungal-type" evidence="7">
    <location>
        <begin position="36"/>
        <end position="65"/>
    </location>
</feature>
<dbReference type="RefSeq" id="XP_035341409.1">
    <property type="nucleotide sequence ID" value="XM_035485516.1"/>
</dbReference>
<protein>
    <recommendedName>
        <fullName evidence="7">Zn(2)-C6 fungal-type domain-containing protein</fullName>
    </recommendedName>
</protein>
<accession>A0A7H8QMT5</accession>
<dbReference type="PROSITE" id="PS50048">
    <property type="entry name" value="ZN2_CY6_FUNGAL_2"/>
    <property type="match status" value="1"/>
</dbReference>